<dbReference type="InterPro" id="IPR002645">
    <property type="entry name" value="STAS_dom"/>
</dbReference>
<dbReference type="InterPro" id="IPR036513">
    <property type="entry name" value="STAS_dom_sf"/>
</dbReference>
<dbReference type="CDD" id="cd07042">
    <property type="entry name" value="STAS_SulP_like_sulfate_transporter"/>
    <property type="match status" value="1"/>
</dbReference>
<dbReference type="Gene3D" id="3.30.750.24">
    <property type="entry name" value="STAS domain"/>
    <property type="match status" value="1"/>
</dbReference>
<proteinExistence type="predicted"/>
<dbReference type="PANTHER" id="PTHR11814">
    <property type="entry name" value="SULFATE TRANSPORTER"/>
    <property type="match status" value="1"/>
</dbReference>
<evidence type="ECO:0000256" key="2">
    <source>
        <dbReference type="ARBA" id="ARBA00022692"/>
    </source>
</evidence>
<dbReference type="EMBL" id="WJJP01000102">
    <property type="protein sequence ID" value="MBD3323594.1"/>
    <property type="molecule type" value="Genomic_DNA"/>
</dbReference>
<protein>
    <submittedName>
        <fullName evidence="7">Sulfate permease</fullName>
    </submittedName>
</protein>
<feature type="transmembrane region" description="Helical" evidence="5">
    <location>
        <begin position="250"/>
        <end position="272"/>
    </location>
</feature>
<evidence type="ECO:0000256" key="5">
    <source>
        <dbReference type="SAM" id="Phobius"/>
    </source>
</evidence>
<feature type="transmembrane region" description="Helical" evidence="5">
    <location>
        <begin position="384"/>
        <end position="414"/>
    </location>
</feature>
<sequence length="556" mass="60352">MLKHYLPVIDWLGHYDRRHLPHDLTAGVTVAIMLVPQAMAYAMLAGLPPVIGLYASTVPVVAYAVFGTSRQLAVGPVAIVSLLVYVGTSPLAEPGSSEYLSLTLLLAFTTGIVQLVLGVLRLGFLVNFLSHAVISGFTSAAAIVIGLSQLKHLLGVQLSREHSIFQVVYQAGRNIGQTNLMTLGIGVASIVLLLVFKKHYPRFPAPLLVVALGTLSVYAFQLQTLGVAIVGEVPQGMPTPSLPPLSLESVKVLLPTTLTIVFVGFMESIAVAQSLASKEKYKVEANQEFIGLGAANIVSALFSGYPVTGGFSRTAVNYQAGAKTGLAGMITAALMMLTLLFLTPLFYYLPKSVLAAIIMVAVSGLIDVQEAVKLFRLKPVDGWTLLLTFLCTLMWGVEQGIILGVVFSLVVFIWRSAHPHTAELGYIEADGTFLNIERFPAAKTFPKTLILRIDAALFFANMRFIEHLLRDRLVERPEVTQVVLDLSGVNDVDAVAIDTLKELVETHRDQGIRFEFAGMKGPVRDLFVQAEWEELCGHRIEYRSLPQVLSDLGVFP</sequence>
<dbReference type="PROSITE" id="PS50801">
    <property type="entry name" value="STAS"/>
    <property type="match status" value="1"/>
</dbReference>
<dbReference type="Pfam" id="PF01740">
    <property type="entry name" value="STAS"/>
    <property type="match status" value="1"/>
</dbReference>
<dbReference type="Pfam" id="PF00916">
    <property type="entry name" value="Sulfate_transp"/>
    <property type="match status" value="1"/>
</dbReference>
<dbReference type="GO" id="GO:0055085">
    <property type="term" value="P:transmembrane transport"/>
    <property type="evidence" value="ECO:0007669"/>
    <property type="project" value="InterPro"/>
</dbReference>
<accession>A0A9D5Q4D3</accession>
<feature type="transmembrane region" description="Helical" evidence="5">
    <location>
        <begin position="326"/>
        <end position="347"/>
    </location>
</feature>
<dbReference type="AlphaFoldDB" id="A0A9D5Q4D3"/>
<dbReference type="GO" id="GO:0016020">
    <property type="term" value="C:membrane"/>
    <property type="evidence" value="ECO:0007669"/>
    <property type="project" value="UniProtKB-SubCell"/>
</dbReference>
<evidence type="ECO:0000256" key="3">
    <source>
        <dbReference type="ARBA" id="ARBA00022989"/>
    </source>
</evidence>
<evidence type="ECO:0000256" key="4">
    <source>
        <dbReference type="ARBA" id="ARBA00023136"/>
    </source>
</evidence>
<organism evidence="7 8">
    <name type="scientific">candidate division KSB3 bacterium</name>
    <dbReference type="NCBI Taxonomy" id="2044937"/>
    <lineage>
        <taxon>Bacteria</taxon>
        <taxon>candidate division KSB3</taxon>
    </lineage>
</organism>
<keyword evidence="3 5" id="KW-1133">Transmembrane helix</keyword>
<evidence type="ECO:0000313" key="7">
    <source>
        <dbReference type="EMBL" id="MBD3323594.1"/>
    </source>
</evidence>
<feature type="transmembrane region" description="Helical" evidence="5">
    <location>
        <begin position="178"/>
        <end position="196"/>
    </location>
</feature>
<dbReference type="InterPro" id="IPR011547">
    <property type="entry name" value="SLC26A/SulP_dom"/>
</dbReference>
<dbReference type="Proteomes" id="UP000649604">
    <property type="component" value="Unassembled WGS sequence"/>
</dbReference>
<evidence type="ECO:0000313" key="8">
    <source>
        <dbReference type="Proteomes" id="UP000649604"/>
    </source>
</evidence>
<feature type="transmembrane region" description="Helical" evidence="5">
    <location>
        <begin position="353"/>
        <end position="372"/>
    </location>
</feature>
<keyword evidence="4 5" id="KW-0472">Membrane</keyword>
<dbReference type="SUPFAM" id="SSF52091">
    <property type="entry name" value="SpoIIaa-like"/>
    <property type="match status" value="1"/>
</dbReference>
<feature type="transmembrane region" description="Helical" evidence="5">
    <location>
        <begin position="50"/>
        <end position="66"/>
    </location>
</feature>
<dbReference type="InterPro" id="IPR001902">
    <property type="entry name" value="SLC26A/SulP_fam"/>
</dbReference>
<name>A0A9D5Q4D3_9BACT</name>
<comment type="caution">
    <text evidence="7">The sequence shown here is derived from an EMBL/GenBank/DDBJ whole genome shotgun (WGS) entry which is preliminary data.</text>
</comment>
<comment type="subcellular location">
    <subcellularLocation>
        <location evidence="1">Membrane</location>
        <topology evidence="1">Multi-pass membrane protein</topology>
    </subcellularLocation>
</comment>
<dbReference type="NCBIfam" id="TIGR00815">
    <property type="entry name" value="sulP"/>
    <property type="match status" value="1"/>
</dbReference>
<feature type="transmembrane region" description="Helical" evidence="5">
    <location>
        <begin position="73"/>
        <end position="93"/>
    </location>
</feature>
<feature type="transmembrane region" description="Helical" evidence="5">
    <location>
        <begin position="208"/>
        <end position="230"/>
    </location>
</feature>
<reference evidence="7" key="1">
    <citation type="submission" date="2019-11" db="EMBL/GenBank/DDBJ databases">
        <title>Microbial mats filling the niche in hypersaline microbial mats.</title>
        <authorList>
            <person name="Wong H.L."/>
            <person name="Macleod F.I."/>
            <person name="White R.A. III"/>
            <person name="Burns B.P."/>
        </authorList>
    </citation>
    <scope>NUCLEOTIDE SEQUENCE</scope>
    <source>
        <strain evidence="7">Rbin_158</strain>
    </source>
</reference>
<feature type="transmembrane region" description="Helical" evidence="5">
    <location>
        <begin position="99"/>
        <end position="120"/>
    </location>
</feature>
<evidence type="ECO:0000256" key="1">
    <source>
        <dbReference type="ARBA" id="ARBA00004141"/>
    </source>
</evidence>
<gene>
    <name evidence="7" type="primary">sulP</name>
    <name evidence="7" type="ORF">GF339_03355</name>
</gene>
<keyword evidence="2 5" id="KW-0812">Transmembrane</keyword>
<evidence type="ECO:0000259" key="6">
    <source>
        <dbReference type="PROSITE" id="PS50801"/>
    </source>
</evidence>
<feature type="transmembrane region" description="Helical" evidence="5">
    <location>
        <begin position="132"/>
        <end position="150"/>
    </location>
</feature>
<feature type="domain" description="STAS" evidence="6">
    <location>
        <begin position="438"/>
        <end position="552"/>
    </location>
</feature>